<dbReference type="Proteomes" id="UP000026962">
    <property type="component" value="Chromosome 1"/>
</dbReference>
<dbReference type="eggNOG" id="ENOG502SPGC">
    <property type="taxonomic scope" value="Eukaryota"/>
</dbReference>
<name>A0A0E0JN82_ORYPU</name>
<sequence>MNTKYTKCYALPTPVYNCKTLTSLELYNWRIRVPGRVTGLSVVRSLVLRNAVATDADLRRMISLCRGIWRSAMSTRRGTSSAPSLEKLEIHSFRPLRISVKKAPRLDTVRLSLSYYWPKFYWRDDDTMYSGEDYSCDFQKIAKREYEKTDEASNMVTFLGGLRSAKDLRLCLRPEYVEVLAMAKVPSRRDCPRKFWEEQIDADYCVQNHLSSVTFHIDSLSESNPCVGLCQFLVMNARVLQRVSIEYFRWRVKPEHAAKLEAIRSELNLWPRASPNVLLELCPLDRYPCN</sequence>
<evidence type="ECO:0000313" key="2">
    <source>
        <dbReference type="EnsemblPlants" id="OPUNC01G28550.1"/>
    </source>
</evidence>
<evidence type="ECO:0000313" key="3">
    <source>
        <dbReference type="Proteomes" id="UP000026962"/>
    </source>
</evidence>
<organism evidence="2">
    <name type="scientific">Oryza punctata</name>
    <name type="common">Red rice</name>
    <dbReference type="NCBI Taxonomy" id="4537"/>
    <lineage>
        <taxon>Eukaryota</taxon>
        <taxon>Viridiplantae</taxon>
        <taxon>Streptophyta</taxon>
        <taxon>Embryophyta</taxon>
        <taxon>Tracheophyta</taxon>
        <taxon>Spermatophyta</taxon>
        <taxon>Magnoliopsida</taxon>
        <taxon>Liliopsida</taxon>
        <taxon>Poales</taxon>
        <taxon>Poaceae</taxon>
        <taxon>BOP clade</taxon>
        <taxon>Oryzoideae</taxon>
        <taxon>Oryzeae</taxon>
        <taxon>Oryzinae</taxon>
        <taxon>Oryza</taxon>
    </lineage>
</organism>
<dbReference type="Gramene" id="OPUNC01G28550.1">
    <property type="protein sequence ID" value="OPUNC01G28550.1"/>
    <property type="gene ID" value="OPUNC01G28550"/>
</dbReference>
<reference evidence="2" key="2">
    <citation type="submission" date="2018-05" db="EMBL/GenBank/DDBJ databases">
        <title>OpunRS2 (Oryza punctata Reference Sequence Version 2).</title>
        <authorList>
            <person name="Zhang J."/>
            <person name="Kudrna D."/>
            <person name="Lee S."/>
            <person name="Talag J."/>
            <person name="Welchert J."/>
            <person name="Wing R.A."/>
        </authorList>
    </citation>
    <scope>NUCLEOTIDE SEQUENCE [LARGE SCALE GENOMIC DNA]</scope>
</reference>
<dbReference type="AlphaFoldDB" id="A0A0E0JN82"/>
<dbReference type="InterPro" id="IPR055411">
    <property type="entry name" value="LRR_FXL15/At3g58940/PEG3-like"/>
</dbReference>
<reference evidence="2" key="1">
    <citation type="submission" date="2015-04" db="UniProtKB">
        <authorList>
            <consortium name="EnsemblPlants"/>
        </authorList>
    </citation>
    <scope>IDENTIFICATION</scope>
</reference>
<protein>
    <recommendedName>
        <fullName evidence="1">F-box/LRR-repeat protein 15/At3g58940/PEG3-like LRR domain-containing protein</fullName>
    </recommendedName>
</protein>
<proteinExistence type="predicted"/>
<feature type="domain" description="F-box/LRR-repeat protein 15/At3g58940/PEG3-like LRR" evidence="1">
    <location>
        <begin position="2"/>
        <end position="112"/>
    </location>
</feature>
<accession>A0A0E0JN82</accession>
<evidence type="ECO:0000259" key="1">
    <source>
        <dbReference type="Pfam" id="PF24758"/>
    </source>
</evidence>
<dbReference type="OMA" id="IWRSAMS"/>
<dbReference type="HOGENOM" id="CLU_042723_0_0_1"/>
<keyword evidence="3" id="KW-1185">Reference proteome</keyword>
<dbReference type="EnsemblPlants" id="OPUNC01G28550.1">
    <property type="protein sequence ID" value="OPUNC01G28550.1"/>
    <property type="gene ID" value="OPUNC01G28550"/>
</dbReference>
<dbReference type="Pfam" id="PF24758">
    <property type="entry name" value="LRR_At5g56370"/>
    <property type="match status" value="1"/>
</dbReference>